<dbReference type="OMA" id="FLINGWH"/>
<dbReference type="EMBL" id="FN649748">
    <property type="protein sequence ID" value="CBN78966.1"/>
    <property type="molecule type" value="Genomic_DNA"/>
</dbReference>
<dbReference type="AlphaFoldDB" id="D8LG67"/>
<dbReference type="OrthoDB" id="197846at2759"/>
<name>D8LG67_ECTSI</name>
<evidence type="ECO:0000256" key="1">
    <source>
        <dbReference type="SAM" id="MobiDB-lite"/>
    </source>
</evidence>
<keyword evidence="3" id="KW-1185">Reference proteome</keyword>
<feature type="region of interest" description="Disordered" evidence="1">
    <location>
        <begin position="38"/>
        <end position="57"/>
    </location>
</feature>
<dbReference type="EMBL" id="FN648120">
    <property type="protein sequence ID" value="CBN78966.1"/>
    <property type="molecule type" value="Genomic_DNA"/>
</dbReference>
<evidence type="ECO:0000313" key="3">
    <source>
        <dbReference type="Proteomes" id="UP000002630"/>
    </source>
</evidence>
<proteinExistence type="predicted"/>
<sequence length="344" mass="37035">MTPSFYGFAGGLGGLPTGRSTAGTRGVAAADLASAGSSGAKGLQDGGGSGATGSAKGSPFAAASWLKERVRDGKRRVQMQVMSMVPDTSMDAKCFDDAPVPVDERGFHVNGWRWHSRAVLRDIARFRRAALLAAEATGGADGGGEKGAAAVERVAKCYGFMWTFSVTKLHNTETSLFFPWLRDLVPKEVLPPLSEFDREREGVVRIGKKIGQFVAEAERASASKSSSPRAALLRCAELAEELEAKAARLARVQEAAIVPVTAAYATSKQQWKFNDKVIFSLGLVDAQVFLVAMHDAIKSDREEFNKFRKNVPKFARALIPTWRRVLYLPRAGCLEDSADVVVAP</sequence>
<accession>D8LG67</accession>
<protein>
    <submittedName>
        <fullName evidence="2">Uncharacterized protein</fullName>
    </submittedName>
</protein>
<gene>
    <name evidence="2" type="ORF">Esi_0157_0065</name>
</gene>
<evidence type="ECO:0000313" key="2">
    <source>
        <dbReference type="EMBL" id="CBN78966.1"/>
    </source>
</evidence>
<dbReference type="Proteomes" id="UP000002630">
    <property type="component" value="Linkage Group LG23"/>
</dbReference>
<reference evidence="2 3" key="1">
    <citation type="journal article" date="2010" name="Nature">
        <title>The Ectocarpus genome and the independent evolution of multicellularity in brown algae.</title>
        <authorList>
            <person name="Cock J.M."/>
            <person name="Sterck L."/>
            <person name="Rouze P."/>
            <person name="Scornet D."/>
            <person name="Allen A.E."/>
            <person name="Amoutzias G."/>
            <person name="Anthouard V."/>
            <person name="Artiguenave F."/>
            <person name="Aury J.M."/>
            <person name="Badger J.H."/>
            <person name="Beszteri B."/>
            <person name="Billiau K."/>
            <person name="Bonnet E."/>
            <person name="Bothwell J.H."/>
            <person name="Bowler C."/>
            <person name="Boyen C."/>
            <person name="Brownlee C."/>
            <person name="Carrano C.J."/>
            <person name="Charrier B."/>
            <person name="Cho G.Y."/>
            <person name="Coelho S.M."/>
            <person name="Collen J."/>
            <person name="Corre E."/>
            <person name="Da Silva C."/>
            <person name="Delage L."/>
            <person name="Delaroque N."/>
            <person name="Dittami S.M."/>
            <person name="Doulbeau S."/>
            <person name="Elias M."/>
            <person name="Farnham G."/>
            <person name="Gachon C.M."/>
            <person name="Gschloessl B."/>
            <person name="Heesch S."/>
            <person name="Jabbari K."/>
            <person name="Jubin C."/>
            <person name="Kawai H."/>
            <person name="Kimura K."/>
            <person name="Kloareg B."/>
            <person name="Kupper F.C."/>
            <person name="Lang D."/>
            <person name="Le Bail A."/>
            <person name="Leblanc C."/>
            <person name="Lerouge P."/>
            <person name="Lohr M."/>
            <person name="Lopez P.J."/>
            <person name="Martens C."/>
            <person name="Maumus F."/>
            <person name="Michel G."/>
            <person name="Miranda-Saavedra D."/>
            <person name="Morales J."/>
            <person name="Moreau H."/>
            <person name="Motomura T."/>
            <person name="Nagasato C."/>
            <person name="Napoli C.A."/>
            <person name="Nelson D.R."/>
            <person name="Nyvall-Collen P."/>
            <person name="Peters A.F."/>
            <person name="Pommier C."/>
            <person name="Potin P."/>
            <person name="Poulain J."/>
            <person name="Quesneville H."/>
            <person name="Read B."/>
            <person name="Rensing S.A."/>
            <person name="Ritter A."/>
            <person name="Rousvoal S."/>
            <person name="Samanta M."/>
            <person name="Samson G."/>
            <person name="Schroeder D.C."/>
            <person name="Segurens B."/>
            <person name="Strittmatter M."/>
            <person name="Tonon T."/>
            <person name="Tregear J.W."/>
            <person name="Valentin K."/>
            <person name="von Dassow P."/>
            <person name="Yamagishi T."/>
            <person name="Van de Peer Y."/>
            <person name="Wincker P."/>
        </authorList>
    </citation>
    <scope>NUCLEOTIDE SEQUENCE [LARGE SCALE GENOMIC DNA]</scope>
    <source>
        <strain evidence="3">Ec32 / CCAP1310/4</strain>
    </source>
</reference>
<dbReference type="InParanoid" id="D8LG67"/>
<dbReference type="eggNOG" id="ENOG502S9K2">
    <property type="taxonomic scope" value="Eukaryota"/>
</dbReference>
<organism evidence="2 3">
    <name type="scientific">Ectocarpus siliculosus</name>
    <name type="common">Brown alga</name>
    <name type="synonym">Conferva siliculosa</name>
    <dbReference type="NCBI Taxonomy" id="2880"/>
    <lineage>
        <taxon>Eukaryota</taxon>
        <taxon>Sar</taxon>
        <taxon>Stramenopiles</taxon>
        <taxon>Ochrophyta</taxon>
        <taxon>PX clade</taxon>
        <taxon>Phaeophyceae</taxon>
        <taxon>Ectocarpales</taxon>
        <taxon>Ectocarpaceae</taxon>
        <taxon>Ectocarpus</taxon>
    </lineage>
</organism>